<feature type="transmembrane region" description="Helical" evidence="1">
    <location>
        <begin position="32"/>
        <end position="50"/>
    </location>
</feature>
<keyword evidence="1" id="KW-1133">Transmembrane helix</keyword>
<feature type="transmembrane region" description="Helical" evidence="1">
    <location>
        <begin position="122"/>
        <end position="143"/>
    </location>
</feature>
<evidence type="ECO:0000313" key="3">
    <source>
        <dbReference type="Proteomes" id="UP000578819"/>
    </source>
</evidence>
<dbReference type="AlphaFoldDB" id="A0A7W7SQ68"/>
<dbReference type="Proteomes" id="UP000578819">
    <property type="component" value="Unassembled WGS sequence"/>
</dbReference>
<organism evidence="2 3">
    <name type="scientific">Micromonospora polyrhachis</name>
    <dbReference type="NCBI Taxonomy" id="1282883"/>
    <lineage>
        <taxon>Bacteria</taxon>
        <taxon>Bacillati</taxon>
        <taxon>Actinomycetota</taxon>
        <taxon>Actinomycetes</taxon>
        <taxon>Micromonosporales</taxon>
        <taxon>Micromonosporaceae</taxon>
        <taxon>Micromonospora</taxon>
    </lineage>
</organism>
<feature type="transmembrane region" description="Helical" evidence="1">
    <location>
        <begin position="70"/>
        <end position="89"/>
    </location>
</feature>
<keyword evidence="1" id="KW-0812">Transmembrane</keyword>
<evidence type="ECO:0000256" key="1">
    <source>
        <dbReference type="SAM" id="Phobius"/>
    </source>
</evidence>
<feature type="transmembrane region" description="Helical" evidence="1">
    <location>
        <begin position="149"/>
        <end position="168"/>
    </location>
</feature>
<gene>
    <name evidence="2" type="ORF">FHR38_001438</name>
</gene>
<comment type="caution">
    <text evidence="2">The sequence shown here is derived from an EMBL/GenBank/DDBJ whole genome shotgun (WGS) entry which is preliminary data.</text>
</comment>
<feature type="transmembrane region" description="Helical" evidence="1">
    <location>
        <begin position="95"/>
        <end position="115"/>
    </location>
</feature>
<protein>
    <submittedName>
        <fullName evidence="2">Uncharacterized protein</fullName>
    </submittedName>
</protein>
<accession>A0A7W7SQ68</accession>
<reference evidence="2 3" key="1">
    <citation type="submission" date="2020-08" db="EMBL/GenBank/DDBJ databases">
        <title>Sequencing the genomes of 1000 actinobacteria strains.</title>
        <authorList>
            <person name="Klenk H.-P."/>
        </authorList>
    </citation>
    <scope>NUCLEOTIDE SEQUENCE [LARGE SCALE GENOMIC DNA]</scope>
    <source>
        <strain evidence="2 3">DSM 45886</strain>
    </source>
</reference>
<name>A0A7W7SQ68_9ACTN</name>
<dbReference type="RefSeq" id="WP_184533889.1">
    <property type="nucleotide sequence ID" value="NZ_JACHJW010000001.1"/>
</dbReference>
<feature type="transmembrane region" description="Helical" evidence="1">
    <location>
        <begin position="7"/>
        <end position="26"/>
    </location>
</feature>
<proteinExistence type="predicted"/>
<keyword evidence="1" id="KW-0472">Membrane</keyword>
<sequence>MRSERIGATIGSIGGLAFILINSGNLPGTASLLVRIVGVVAFLAVLWFAVIRSPAQPQPSEPPSRRAIRIYGTSVTAMGIGIPVGANIINNVLDLPVLTVPWVVLLVGAHFLPFANAFAAPVFARLGWTMIGLAVVGSIVSLVVTEAAAPWTGVLAGFALLAFSSAGAQRARPTA</sequence>
<keyword evidence="3" id="KW-1185">Reference proteome</keyword>
<evidence type="ECO:0000313" key="2">
    <source>
        <dbReference type="EMBL" id="MBB4957705.1"/>
    </source>
</evidence>
<dbReference type="EMBL" id="JACHJW010000001">
    <property type="protein sequence ID" value="MBB4957705.1"/>
    <property type="molecule type" value="Genomic_DNA"/>
</dbReference>